<reference evidence="1 2" key="1">
    <citation type="journal article" date="2018" name="Front. Plant Sci.">
        <title>Red Clover (Trifolium pratense) and Zigzag Clover (T. medium) - A Picture of Genomic Similarities and Differences.</title>
        <authorList>
            <person name="Dluhosova J."/>
            <person name="Istvanek J."/>
            <person name="Nedelnik J."/>
            <person name="Repkova J."/>
        </authorList>
    </citation>
    <scope>NUCLEOTIDE SEQUENCE [LARGE SCALE GENOMIC DNA]</scope>
    <source>
        <strain evidence="2">cv. 10/8</strain>
        <tissue evidence="1">Leaf</tissue>
    </source>
</reference>
<keyword evidence="1" id="KW-0575">Peroxidase</keyword>
<dbReference type="CDD" id="cd09272">
    <property type="entry name" value="RNase_HI_RT_Ty1"/>
    <property type="match status" value="1"/>
</dbReference>
<protein>
    <submittedName>
        <fullName evidence="1">Peroxidase 4-like</fullName>
    </submittedName>
</protein>
<proteinExistence type="predicted"/>
<evidence type="ECO:0000313" key="2">
    <source>
        <dbReference type="Proteomes" id="UP000265520"/>
    </source>
</evidence>
<comment type="caution">
    <text evidence="1">The sequence shown here is derived from an EMBL/GenBank/DDBJ whole genome shotgun (WGS) entry which is preliminary data.</text>
</comment>
<dbReference type="EMBL" id="LXQA010294297">
    <property type="protein sequence ID" value="MCI41612.1"/>
    <property type="molecule type" value="Genomic_DNA"/>
</dbReference>
<accession>A0A392RZQ0</accession>
<dbReference type="PANTHER" id="PTHR11439">
    <property type="entry name" value="GAG-POL-RELATED RETROTRANSPOSON"/>
    <property type="match status" value="1"/>
</dbReference>
<keyword evidence="2" id="KW-1185">Reference proteome</keyword>
<dbReference type="Proteomes" id="UP000265520">
    <property type="component" value="Unassembled WGS sequence"/>
</dbReference>
<dbReference type="AlphaFoldDB" id="A0A392RZQ0"/>
<dbReference type="PANTHER" id="PTHR11439:SF486">
    <property type="entry name" value="RLK (RECEPTOR-LIKE KINASE) PROTEIN, PUTATIVE-RELATED"/>
    <property type="match status" value="1"/>
</dbReference>
<evidence type="ECO:0000313" key="1">
    <source>
        <dbReference type="EMBL" id="MCI41612.1"/>
    </source>
</evidence>
<keyword evidence="1" id="KW-0560">Oxidoreductase</keyword>
<organism evidence="1 2">
    <name type="scientific">Trifolium medium</name>
    <dbReference type="NCBI Taxonomy" id="97028"/>
    <lineage>
        <taxon>Eukaryota</taxon>
        <taxon>Viridiplantae</taxon>
        <taxon>Streptophyta</taxon>
        <taxon>Embryophyta</taxon>
        <taxon>Tracheophyta</taxon>
        <taxon>Spermatophyta</taxon>
        <taxon>Magnoliopsida</taxon>
        <taxon>eudicotyledons</taxon>
        <taxon>Gunneridae</taxon>
        <taxon>Pentapetalae</taxon>
        <taxon>rosids</taxon>
        <taxon>fabids</taxon>
        <taxon>Fabales</taxon>
        <taxon>Fabaceae</taxon>
        <taxon>Papilionoideae</taxon>
        <taxon>50 kb inversion clade</taxon>
        <taxon>NPAAA clade</taxon>
        <taxon>Hologalegina</taxon>
        <taxon>IRL clade</taxon>
        <taxon>Trifolieae</taxon>
        <taxon>Trifolium</taxon>
    </lineage>
</organism>
<feature type="non-terminal residue" evidence="1">
    <location>
        <position position="88"/>
    </location>
</feature>
<sequence length="88" mass="10018">MKQMLLEHNVLQDAMSLYCDNLSAIHISKNPIQHSRTNHIDIKHHFIRDLVDEGTVTLEHTATEEQLADIVTKALDAAQFETLQGKLE</sequence>
<dbReference type="GO" id="GO:0004601">
    <property type="term" value="F:peroxidase activity"/>
    <property type="evidence" value="ECO:0007669"/>
    <property type="project" value="UniProtKB-KW"/>
</dbReference>
<name>A0A392RZQ0_9FABA</name>